<keyword evidence="4" id="KW-1185">Reference proteome</keyword>
<dbReference type="PIRSF" id="PIRSF012524">
    <property type="entry name" value="YitL_S1"/>
    <property type="match status" value="1"/>
</dbReference>
<sequence length="292" mass="33468">MDKLKPGLIETTIVARKIETGYVLKLNNQEILLHTNETKEELSQGQEVEVFLYEDKKGQLVASTNIPEVSLYTYDWAKVVDVVEELGVFVHIGLPKDVLVSKDDLPLLREVWPKRGDNLFVRLDHDRREKLVAKPVTEDIIDQERDQAPKDLLNHTTSGHIYRASKIGSFLITEEGFRGFIHQDERKQEPRLGEWVKGRIIAVKEDGTLNISLRPLILESRDKDAEQIVEYLKANGGEMPFTDRAKPDDIRETFQMSKAGFKRAMGKLLKENLVQQKEGSTFLIENEETEES</sequence>
<dbReference type="Gene3D" id="1.10.10.10">
    <property type="entry name" value="Winged helix-like DNA-binding domain superfamily/Winged helix DNA-binding domain"/>
    <property type="match status" value="1"/>
</dbReference>
<dbReference type="InterPro" id="IPR012340">
    <property type="entry name" value="NA-bd_OB-fold"/>
</dbReference>
<dbReference type="Pfam" id="PF21543">
    <property type="entry name" value="CvfB_2nd"/>
    <property type="match status" value="1"/>
</dbReference>
<proteinExistence type="inferred from homology"/>
<feature type="domain" description="S1 motif" evidence="2">
    <location>
        <begin position="154"/>
        <end position="214"/>
    </location>
</feature>
<dbReference type="InterPro" id="IPR048587">
    <property type="entry name" value="CvfB_S1_3rd"/>
</dbReference>
<dbReference type="PANTHER" id="PTHR37296">
    <property type="entry name" value="CONSERVED VIRULENCE FACTOR B"/>
    <property type="match status" value="1"/>
</dbReference>
<comment type="similarity">
    <text evidence="1">Belongs to the CvfB family.</text>
</comment>
<dbReference type="EMBL" id="PDOE01000001">
    <property type="protein sequence ID" value="RKL69299.1"/>
    <property type="molecule type" value="Genomic_DNA"/>
</dbReference>
<comment type="caution">
    <text evidence="3">The sequence shown here is derived from an EMBL/GenBank/DDBJ whole genome shotgun (WGS) entry which is preliminary data.</text>
</comment>
<evidence type="ECO:0000313" key="3">
    <source>
        <dbReference type="EMBL" id="RKL69299.1"/>
    </source>
</evidence>
<dbReference type="AlphaFoldDB" id="A0A3A9KAX4"/>
<dbReference type="InterPro" id="IPR014464">
    <property type="entry name" value="CvfB_fam"/>
</dbReference>
<dbReference type="PROSITE" id="PS50126">
    <property type="entry name" value="S1"/>
    <property type="match status" value="1"/>
</dbReference>
<organism evidence="3 4">
    <name type="scientific">Salipaludibacillus neizhouensis</name>
    <dbReference type="NCBI Taxonomy" id="885475"/>
    <lineage>
        <taxon>Bacteria</taxon>
        <taxon>Bacillati</taxon>
        <taxon>Bacillota</taxon>
        <taxon>Bacilli</taxon>
        <taxon>Bacillales</taxon>
        <taxon>Bacillaceae</taxon>
    </lineage>
</organism>
<dbReference type="Pfam" id="PF21191">
    <property type="entry name" value="CvfB_1st"/>
    <property type="match status" value="1"/>
</dbReference>
<dbReference type="Gene3D" id="2.40.50.140">
    <property type="entry name" value="Nucleic acid-binding proteins"/>
    <property type="match status" value="2"/>
</dbReference>
<dbReference type="PANTHER" id="PTHR37296:SF1">
    <property type="entry name" value="CONSERVED VIRULENCE FACTOR B"/>
    <property type="match status" value="1"/>
</dbReference>
<dbReference type="InterPro" id="IPR003029">
    <property type="entry name" value="S1_domain"/>
</dbReference>
<evidence type="ECO:0000313" key="4">
    <source>
        <dbReference type="Proteomes" id="UP000281498"/>
    </source>
</evidence>
<gene>
    <name evidence="3" type="ORF">CR203_04530</name>
</gene>
<dbReference type="Pfam" id="PF13509">
    <property type="entry name" value="S1_2"/>
    <property type="match status" value="1"/>
</dbReference>
<dbReference type="OrthoDB" id="9801597at2"/>
<dbReference type="GO" id="GO:0003676">
    <property type="term" value="F:nucleic acid binding"/>
    <property type="evidence" value="ECO:0007669"/>
    <property type="project" value="InterPro"/>
</dbReference>
<dbReference type="RefSeq" id="WP_110936061.1">
    <property type="nucleotide sequence ID" value="NZ_KZ614146.1"/>
</dbReference>
<dbReference type="Pfam" id="PF17783">
    <property type="entry name" value="WHD_CvfB"/>
    <property type="match status" value="1"/>
</dbReference>
<dbReference type="InterPro" id="IPR039566">
    <property type="entry name" value="CvfB_S1_st"/>
</dbReference>
<dbReference type="InterPro" id="IPR048588">
    <property type="entry name" value="CvfB_S1_2nd"/>
</dbReference>
<dbReference type="Proteomes" id="UP000281498">
    <property type="component" value="Unassembled WGS sequence"/>
</dbReference>
<reference evidence="3 4" key="1">
    <citation type="submission" date="2017-10" db="EMBL/GenBank/DDBJ databases">
        <title>Bacillus sp. nov., a halophilic bacterium isolated from a Keqin Lake.</title>
        <authorList>
            <person name="Wang H."/>
        </authorList>
    </citation>
    <scope>NUCLEOTIDE SEQUENCE [LARGE SCALE GENOMIC DNA]</scope>
    <source>
        <strain evidence="3 4">KCTC 13187</strain>
    </source>
</reference>
<accession>A0A3A9KAX4</accession>
<protein>
    <recommendedName>
        <fullName evidence="2">S1 motif domain-containing protein</fullName>
    </recommendedName>
</protein>
<dbReference type="InterPro" id="IPR036388">
    <property type="entry name" value="WH-like_DNA-bd_sf"/>
</dbReference>
<evidence type="ECO:0000259" key="2">
    <source>
        <dbReference type="PROSITE" id="PS50126"/>
    </source>
</evidence>
<evidence type="ECO:0000256" key="1">
    <source>
        <dbReference type="PIRNR" id="PIRNR012524"/>
    </source>
</evidence>
<dbReference type="SMART" id="SM00316">
    <property type="entry name" value="S1"/>
    <property type="match status" value="2"/>
</dbReference>
<dbReference type="InterPro" id="IPR040764">
    <property type="entry name" value="CvfB_WH"/>
</dbReference>
<name>A0A3A9KAX4_9BACI</name>